<sequence>MAENKMNNGVAVTGVVGAVGTVATAVIGTTLAAPLAISAGVGLAIWGAVELFKSSKQ</sequence>
<protein>
    <recommendedName>
        <fullName evidence="4">Secreted protein</fullName>
    </recommendedName>
</protein>
<dbReference type="EMBL" id="OZ038524">
    <property type="protein sequence ID" value="CAL2085765.1"/>
    <property type="molecule type" value="Genomic_DNA"/>
</dbReference>
<gene>
    <name evidence="2" type="ORF">TD3509T_1940</name>
</gene>
<evidence type="ECO:0000313" key="3">
    <source>
        <dbReference type="Proteomes" id="UP001497514"/>
    </source>
</evidence>
<dbReference type="GeneID" id="65211813"/>
<feature type="transmembrane region" description="Helical" evidence="1">
    <location>
        <begin position="35"/>
        <end position="52"/>
    </location>
</feature>
<keyword evidence="1" id="KW-0472">Membrane</keyword>
<evidence type="ECO:0008006" key="4">
    <source>
        <dbReference type="Google" id="ProtNLM"/>
    </source>
</evidence>
<proteinExistence type="predicted"/>
<name>A0ABM9P022_9FLAO</name>
<keyword evidence="1" id="KW-1133">Transmembrane helix</keyword>
<reference evidence="2 3" key="1">
    <citation type="submission" date="2024-05" db="EMBL/GenBank/DDBJ databases">
        <authorList>
            <person name="Duchaud E."/>
        </authorList>
    </citation>
    <scope>NUCLEOTIDE SEQUENCE [LARGE SCALE GENOMIC DNA]</scope>
    <source>
        <strain evidence="2">Ena-SAMPLE-TAB-13-05-2024-13:56:06:370-140309</strain>
    </source>
</reference>
<evidence type="ECO:0000256" key="1">
    <source>
        <dbReference type="SAM" id="Phobius"/>
    </source>
</evidence>
<dbReference type="RefSeq" id="WP_159459546.1">
    <property type="nucleotide sequence ID" value="NZ_JBFKZU010000004.1"/>
</dbReference>
<keyword evidence="3" id="KW-1185">Reference proteome</keyword>
<keyword evidence="1" id="KW-0812">Transmembrane</keyword>
<evidence type="ECO:0000313" key="2">
    <source>
        <dbReference type="EMBL" id="CAL2085765.1"/>
    </source>
</evidence>
<accession>A0ABM9P022</accession>
<organism evidence="2 3">
    <name type="scientific">Tenacibaculum dicentrarchi</name>
    <dbReference type="NCBI Taxonomy" id="669041"/>
    <lineage>
        <taxon>Bacteria</taxon>
        <taxon>Pseudomonadati</taxon>
        <taxon>Bacteroidota</taxon>
        <taxon>Flavobacteriia</taxon>
        <taxon>Flavobacteriales</taxon>
        <taxon>Flavobacteriaceae</taxon>
        <taxon>Tenacibaculum</taxon>
    </lineage>
</organism>
<dbReference type="Proteomes" id="UP001497514">
    <property type="component" value="Chromosome"/>
</dbReference>